<evidence type="ECO:0000256" key="1">
    <source>
        <dbReference type="ARBA" id="ARBA00000085"/>
    </source>
</evidence>
<dbReference type="Pfam" id="PF14417">
    <property type="entry name" value="MEDS"/>
    <property type="match status" value="1"/>
</dbReference>
<feature type="compositionally biased region" description="Polar residues" evidence="6">
    <location>
        <begin position="8"/>
        <end position="22"/>
    </location>
</feature>
<evidence type="ECO:0000256" key="4">
    <source>
        <dbReference type="ARBA" id="ARBA00022679"/>
    </source>
</evidence>
<comment type="catalytic activity">
    <reaction evidence="1">
        <text>ATP + protein L-histidine = ADP + protein N-phospho-L-histidine.</text>
        <dbReference type="EC" id="2.7.13.3"/>
    </reaction>
</comment>
<dbReference type="Proteomes" id="UP000198882">
    <property type="component" value="Unassembled WGS sequence"/>
</dbReference>
<dbReference type="InterPro" id="IPR025847">
    <property type="entry name" value="MEDS_domain"/>
</dbReference>
<dbReference type="Pfam" id="PF00512">
    <property type="entry name" value="HisKA"/>
    <property type="match status" value="1"/>
</dbReference>
<accession>A0A1G8Y0D4</accession>
<dbReference type="Gene3D" id="1.10.287.130">
    <property type="match status" value="1"/>
</dbReference>
<dbReference type="InterPro" id="IPR005467">
    <property type="entry name" value="His_kinase_dom"/>
</dbReference>
<keyword evidence="9" id="KW-1185">Reference proteome</keyword>
<dbReference type="PANTHER" id="PTHR43304">
    <property type="entry name" value="PHYTOCHROME-LIKE PROTEIN CPH1"/>
    <property type="match status" value="1"/>
</dbReference>
<proteinExistence type="predicted"/>
<dbReference type="STRING" id="1095776.SAMN04515672_1949"/>
<dbReference type="InterPro" id="IPR052162">
    <property type="entry name" value="Sensor_kinase/Photoreceptor"/>
</dbReference>
<dbReference type="FunFam" id="3.30.565.10:FF:000006">
    <property type="entry name" value="Sensor histidine kinase WalK"/>
    <property type="match status" value="1"/>
</dbReference>
<name>A0A1G8Y0D4_9EURY</name>
<keyword evidence="4" id="KW-0808">Transferase</keyword>
<dbReference type="GO" id="GO:0000155">
    <property type="term" value="F:phosphorelay sensor kinase activity"/>
    <property type="evidence" value="ECO:0007669"/>
    <property type="project" value="InterPro"/>
</dbReference>
<dbReference type="EC" id="2.7.13.3" evidence="2"/>
<evidence type="ECO:0000313" key="8">
    <source>
        <dbReference type="EMBL" id="SDJ95490.1"/>
    </source>
</evidence>
<feature type="domain" description="Histidine kinase" evidence="7">
    <location>
        <begin position="282"/>
        <end position="495"/>
    </location>
</feature>
<protein>
    <recommendedName>
        <fullName evidence="2">histidine kinase</fullName>
        <ecNumber evidence="2">2.7.13.3</ecNumber>
    </recommendedName>
</protein>
<evidence type="ECO:0000313" key="9">
    <source>
        <dbReference type="Proteomes" id="UP000198882"/>
    </source>
</evidence>
<sequence>MSQEKEYNFQQNSQTESTATVDSLTVESGLEALQSSPEFHGTVEPLDGLDALETCEHIALFHRSHEERFATVAPFVRQGIERGERVMYVFDEFTKSEILAELRGGTVDVDAALESGQLTFHTLEETYLRSGRFDADDMLDVYAEAIEEAKAEYPALRVTASTNFILDEYATIEEFMAYESRVNDLFKGEDAIALCHYDCERIPPETLVDVVRTHPHLVYDDTVCHNFYYTPPEEFFAPDEPTRDVERMLHTLVDRSRARSELNEMVAELEESNERLKRFAYVASHDLQEPLRMISSYLQLLESSYADELDEEAQECIDFAVDGADRMREMVDGLLAYSRIDMDETEFEPVACDDIVDDALIDLQVRIDETDATVVAGALPTVRGDANQLKQLFSNLLSNAIKYSGDEPPHVEITAERQGDRCVFSVADNGIGIESEYVDQIFEIFNRLHSNDEFQGTGLGLSLCRKIVNHHGGDIWVDSEPGDGTTFYFTLPKAS</sequence>
<keyword evidence="5 8" id="KW-0418">Kinase</keyword>
<evidence type="ECO:0000256" key="5">
    <source>
        <dbReference type="ARBA" id="ARBA00022777"/>
    </source>
</evidence>
<organism evidence="8 9">
    <name type="scientific">Natronorubrum texcoconense</name>
    <dbReference type="NCBI Taxonomy" id="1095776"/>
    <lineage>
        <taxon>Archaea</taxon>
        <taxon>Methanobacteriati</taxon>
        <taxon>Methanobacteriota</taxon>
        <taxon>Stenosarchaea group</taxon>
        <taxon>Halobacteria</taxon>
        <taxon>Halobacteriales</taxon>
        <taxon>Natrialbaceae</taxon>
        <taxon>Natronorubrum</taxon>
    </lineage>
</organism>
<evidence type="ECO:0000256" key="3">
    <source>
        <dbReference type="ARBA" id="ARBA00022553"/>
    </source>
</evidence>
<dbReference type="InterPro" id="IPR004358">
    <property type="entry name" value="Sig_transdc_His_kin-like_C"/>
</dbReference>
<dbReference type="EMBL" id="FNFE01000002">
    <property type="protein sequence ID" value="SDJ95490.1"/>
    <property type="molecule type" value="Genomic_DNA"/>
</dbReference>
<reference evidence="9" key="1">
    <citation type="submission" date="2016-10" db="EMBL/GenBank/DDBJ databases">
        <authorList>
            <person name="Varghese N."/>
            <person name="Submissions S."/>
        </authorList>
    </citation>
    <scope>NUCLEOTIDE SEQUENCE [LARGE SCALE GENOMIC DNA]</scope>
    <source>
        <strain evidence="9">B4,CECT 8067,JCM 17497</strain>
    </source>
</reference>
<evidence type="ECO:0000256" key="2">
    <source>
        <dbReference type="ARBA" id="ARBA00012438"/>
    </source>
</evidence>
<dbReference type="AlphaFoldDB" id="A0A1G8Y0D4"/>
<dbReference type="PANTHER" id="PTHR43304:SF1">
    <property type="entry name" value="PAC DOMAIN-CONTAINING PROTEIN"/>
    <property type="match status" value="1"/>
</dbReference>
<dbReference type="SMART" id="SM00387">
    <property type="entry name" value="HATPase_c"/>
    <property type="match status" value="1"/>
</dbReference>
<dbReference type="RefSeq" id="WP_090304979.1">
    <property type="nucleotide sequence ID" value="NZ_FNFE01000002.1"/>
</dbReference>
<evidence type="ECO:0000259" key="7">
    <source>
        <dbReference type="PROSITE" id="PS50109"/>
    </source>
</evidence>
<dbReference type="SMART" id="SM00388">
    <property type="entry name" value="HisKA"/>
    <property type="match status" value="1"/>
</dbReference>
<dbReference type="CDD" id="cd00082">
    <property type="entry name" value="HisKA"/>
    <property type="match status" value="1"/>
</dbReference>
<feature type="region of interest" description="Disordered" evidence="6">
    <location>
        <begin position="1"/>
        <end position="22"/>
    </location>
</feature>
<dbReference type="OrthoDB" id="106630at2157"/>
<dbReference type="InterPro" id="IPR036097">
    <property type="entry name" value="HisK_dim/P_sf"/>
</dbReference>
<evidence type="ECO:0000256" key="6">
    <source>
        <dbReference type="SAM" id="MobiDB-lite"/>
    </source>
</evidence>
<gene>
    <name evidence="8" type="ORF">SAMN04515672_1949</name>
</gene>
<dbReference type="InterPro" id="IPR003661">
    <property type="entry name" value="HisK_dim/P_dom"/>
</dbReference>
<dbReference type="SUPFAM" id="SSF47384">
    <property type="entry name" value="Homodimeric domain of signal transducing histidine kinase"/>
    <property type="match status" value="1"/>
</dbReference>
<dbReference type="PROSITE" id="PS50109">
    <property type="entry name" value="HIS_KIN"/>
    <property type="match status" value="1"/>
</dbReference>
<dbReference type="SUPFAM" id="SSF55874">
    <property type="entry name" value="ATPase domain of HSP90 chaperone/DNA topoisomerase II/histidine kinase"/>
    <property type="match status" value="1"/>
</dbReference>
<dbReference type="InterPro" id="IPR036890">
    <property type="entry name" value="HATPase_C_sf"/>
</dbReference>
<dbReference type="PRINTS" id="PR00344">
    <property type="entry name" value="BCTRLSENSOR"/>
</dbReference>
<dbReference type="InterPro" id="IPR003594">
    <property type="entry name" value="HATPase_dom"/>
</dbReference>
<dbReference type="Pfam" id="PF02518">
    <property type="entry name" value="HATPase_c"/>
    <property type="match status" value="1"/>
</dbReference>
<keyword evidence="3" id="KW-0597">Phosphoprotein</keyword>
<dbReference type="Gene3D" id="3.30.565.10">
    <property type="entry name" value="Histidine kinase-like ATPase, C-terminal domain"/>
    <property type="match status" value="1"/>
</dbReference>